<dbReference type="PANTHER" id="PTHR46211">
    <property type="entry name" value="GLYCEROPHOSPHORYL DIESTER PHOSPHODIESTERASE"/>
    <property type="match status" value="1"/>
</dbReference>
<feature type="domain" description="GP-PDE" evidence="1">
    <location>
        <begin position="16"/>
        <end position="244"/>
    </location>
</feature>
<dbReference type="AlphaFoldDB" id="A0A644WPR2"/>
<reference evidence="2" key="1">
    <citation type="submission" date="2019-08" db="EMBL/GenBank/DDBJ databases">
        <authorList>
            <person name="Kucharzyk K."/>
            <person name="Murdoch R.W."/>
            <person name="Higgins S."/>
            <person name="Loffler F."/>
        </authorList>
    </citation>
    <scope>NUCLEOTIDE SEQUENCE</scope>
</reference>
<dbReference type="Pfam" id="PF03009">
    <property type="entry name" value="GDPD"/>
    <property type="match status" value="1"/>
</dbReference>
<dbReference type="CDD" id="cd08556">
    <property type="entry name" value="GDPD"/>
    <property type="match status" value="1"/>
</dbReference>
<name>A0A644WPR2_9ZZZZ</name>
<dbReference type="PANTHER" id="PTHR46211:SF14">
    <property type="entry name" value="GLYCEROPHOSPHODIESTER PHOSPHODIESTERASE"/>
    <property type="match status" value="1"/>
</dbReference>
<sequence length="245" mass="28091">MRSLLEQHRNAGNGFPLIGGHRGCRCEEQENSIPAMEMGLLRGADYLEIDVQLTRDKVPVIFHDIETLEKTGLPGLVQDHTYEELSRNYQVPTLEHVMQWGRENGVYFALEIKSHYCMTGDFELELMPRINEIVKGAGMLSHVEAFGVNYKALAALKRLNPEFEIGLIVPFIPRDPVSLMRELDAMVYLSYVYNLGKDEIALLQRSGYYVSGAILRDQKHIDYAIETGVDMFEYDEPEMFQARKR</sequence>
<dbReference type="GO" id="GO:0008081">
    <property type="term" value="F:phosphoric diester hydrolase activity"/>
    <property type="evidence" value="ECO:0007669"/>
    <property type="project" value="InterPro"/>
</dbReference>
<dbReference type="PROSITE" id="PS51704">
    <property type="entry name" value="GP_PDE"/>
    <property type="match status" value="1"/>
</dbReference>
<proteinExistence type="predicted"/>
<protein>
    <recommendedName>
        <fullName evidence="1">GP-PDE domain-containing protein</fullName>
    </recommendedName>
</protein>
<dbReference type="EMBL" id="VSSQ01001154">
    <property type="protein sequence ID" value="MPM05669.1"/>
    <property type="molecule type" value="Genomic_DNA"/>
</dbReference>
<dbReference type="InterPro" id="IPR030395">
    <property type="entry name" value="GP_PDE_dom"/>
</dbReference>
<dbReference type="SUPFAM" id="SSF51695">
    <property type="entry name" value="PLC-like phosphodiesterases"/>
    <property type="match status" value="1"/>
</dbReference>
<gene>
    <name evidence="2" type="ORF">SDC9_51960</name>
</gene>
<evidence type="ECO:0000313" key="2">
    <source>
        <dbReference type="EMBL" id="MPM05669.1"/>
    </source>
</evidence>
<dbReference type="GO" id="GO:0006629">
    <property type="term" value="P:lipid metabolic process"/>
    <property type="evidence" value="ECO:0007669"/>
    <property type="project" value="InterPro"/>
</dbReference>
<dbReference type="Gene3D" id="3.20.20.190">
    <property type="entry name" value="Phosphatidylinositol (PI) phosphodiesterase"/>
    <property type="match status" value="1"/>
</dbReference>
<accession>A0A644WPR2</accession>
<organism evidence="2">
    <name type="scientific">bioreactor metagenome</name>
    <dbReference type="NCBI Taxonomy" id="1076179"/>
    <lineage>
        <taxon>unclassified sequences</taxon>
        <taxon>metagenomes</taxon>
        <taxon>ecological metagenomes</taxon>
    </lineage>
</organism>
<dbReference type="InterPro" id="IPR017946">
    <property type="entry name" value="PLC-like_Pdiesterase_TIM-brl"/>
</dbReference>
<evidence type="ECO:0000259" key="1">
    <source>
        <dbReference type="PROSITE" id="PS51704"/>
    </source>
</evidence>
<comment type="caution">
    <text evidence="2">The sequence shown here is derived from an EMBL/GenBank/DDBJ whole genome shotgun (WGS) entry which is preliminary data.</text>
</comment>